<feature type="region of interest" description="Disordered" evidence="10">
    <location>
        <begin position="137"/>
        <end position="161"/>
    </location>
</feature>
<evidence type="ECO:0000256" key="7">
    <source>
        <dbReference type="HAMAP-Rule" id="MF_01325"/>
    </source>
</evidence>
<dbReference type="InterPro" id="IPR009000">
    <property type="entry name" value="Transl_B-barrel_sf"/>
</dbReference>
<dbReference type="InterPro" id="IPR019926">
    <property type="entry name" value="Ribosomal_uL3_CS"/>
</dbReference>
<keyword evidence="14" id="KW-1185">Reference proteome</keyword>
<accession>A0A8T7M0I9</accession>
<dbReference type="InterPro" id="IPR019927">
    <property type="entry name" value="Ribosomal_uL3_bac/org-type"/>
</dbReference>
<evidence type="ECO:0000256" key="2">
    <source>
        <dbReference type="ARBA" id="ARBA00022730"/>
    </source>
</evidence>
<keyword evidence="5 7" id="KW-0687">Ribonucleoprotein</keyword>
<dbReference type="Pfam" id="PF00297">
    <property type="entry name" value="Ribosomal_L3"/>
    <property type="match status" value="1"/>
</dbReference>
<dbReference type="EMBL" id="JACATZ010000001">
    <property type="protein sequence ID" value="NWJ46252.1"/>
    <property type="molecule type" value="Genomic_DNA"/>
</dbReference>
<dbReference type="EMBL" id="CP128399">
    <property type="protein sequence ID" value="WJW65628.1"/>
    <property type="molecule type" value="Genomic_DNA"/>
</dbReference>
<dbReference type="SUPFAM" id="SSF50447">
    <property type="entry name" value="Translation proteins"/>
    <property type="match status" value="1"/>
</dbReference>
<evidence type="ECO:0000313" key="14">
    <source>
        <dbReference type="Proteomes" id="UP001431572"/>
    </source>
</evidence>
<dbReference type="GO" id="GO:0003735">
    <property type="term" value="F:structural constituent of ribosome"/>
    <property type="evidence" value="ECO:0007669"/>
    <property type="project" value="UniProtKB-UniRule"/>
</dbReference>
<dbReference type="Proteomes" id="UP000521676">
    <property type="component" value="Unassembled WGS sequence"/>
</dbReference>
<dbReference type="FunFam" id="2.40.30.10:FF:000004">
    <property type="entry name" value="50S ribosomal protein L3"/>
    <property type="match status" value="1"/>
</dbReference>
<dbReference type="GO" id="GO:0022625">
    <property type="term" value="C:cytosolic large ribosomal subunit"/>
    <property type="evidence" value="ECO:0007669"/>
    <property type="project" value="TreeGrafter"/>
</dbReference>
<keyword evidence="2 7" id="KW-0699">rRNA-binding</keyword>
<evidence type="ECO:0000256" key="9">
    <source>
        <dbReference type="RuleBase" id="RU003906"/>
    </source>
</evidence>
<dbReference type="InterPro" id="IPR000597">
    <property type="entry name" value="Ribosomal_uL3"/>
</dbReference>
<evidence type="ECO:0000256" key="4">
    <source>
        <dbReference type="ARBA" id="ARBA00022980"/>
    </source>
</evidence>
<dbReference type="PANTHER" id="PTHR11229">
    <property type="entry name" value="50S RIBOSOMAL PROTEIN L3"/>
    <property type="match status" value="1"/>
</dbReference>
<keyword evidence="3 7" id="KW-0694">RNA-binding</keyword>
<name>A0A8T7M0I9_9CHLR</name>
<comment type="function">
    <text evidence="7 9">One of the primary rRNA binding proteins, it binds directly near the 3'-end of the 23S rRNA, where it nucleates assembly of the 50S subunit.</text>
</comment>
<evidence type="ECO:0000256" key="1">
    <source>
        <dbReference type="ARBA" id="ARBA00006540"/>
    </source>
</evidence>
<dbReference type="GO" id="GO:0006412">
    <property type="term" value="P:translation"/>
    <property type="evidence" value="ECO:0007669"/>
    <property type="project" value="UniProtKB-UniRule"/>
</dbReference>
<reference evidence="12" key="2">
    <citation type="journal article" date="2024" name="Nature">
        <title>Anoxygenic phototroph of the Chloroflexota uses a type I reaction centre.</title>
        <authorList>
            <person name="Tsuji J.M."/>
            <person name="Shaw N.A."/>
            <person name="Nagashima S."/>
            <person name="Venkiteswaran J.J."/>
            <person name="Schiff S.L."/>
            <person name="Watanabe T."/>
            <person name="Fukui M."/>
            <person name="Hanada S."/>
            <person name="Tank M."/>
            <person name="Neufeld J.D."/>
        </authorList>
    </citation>
    <scope>NUCLEOTIDE SEQUENCE</scope>
    <source>
        <strain evidence="12">L227-S17</strain>
    </source>
</reference>
<gene>
    <name evidence="7 11" type="primary">rplC</name>
    <name evidence="11" type="ORF">HXX08_10280</name>
    <name evidence="12" type="ORF">OZ401_001401</name>
</gene>
<evidence type="ECO:0000313" key="11">
    <source>
        <dbReference type="EMBL" id="NWJ46252.1"/>
    </source>
</evidence>
<dbReference type="PROSITE" id="PS00474">
    <property type="entry name" value="RIBOSOMAL_L3"/>
    <property type="match status" value="1"/>
</dbReference>
<comment type="similarity">
    <text evidence="1 7 8">Belongs to the universal ribosomal protein uL3 family.</text>
</comment>
<evidence type="ECO:0000256" key="3">
    <source>
        <dbReference type="ARBA" id="ARBA00022884"/>
    </source>
</evidence>
<evidence type="ECO:0000256" key="10">
    <source>
        <dbReference type="SAM" id="MobiDB-lite"/>
    </source>
</evidence>
<dbReference type="GO" id="GO:0019843">
    <property type="term" value="F:rRNA binding"/>
    <property type="evidence" value="ECO:0007669"/>
    <property type="project" value="UniProtKB-UniRule"/>
</dbReference>
<dbReference type="RefSeq" id="WP_341467513.1">
    <property type="nucleotide sequence ID" value="NZ_CP128399.1"/>
</dbReference>
<evidence type="ECO:0000256" key="5">
    <source>
        <dbReference type="ARBA" id="ARBA00023274"/>
    </source>
</evidence>
<keyword evidence="4 7" id="KW-0689">Ribosomal protein</keyword>
<dbReference type="Gene3D" id="2.40.30.10">
    <property type="entry name" value="Translation factors"/>
    <property type="match status" value="2"/>
</dbReference>
<comment type="subunit">
    <text evidence="7 9">Part of the 50S ribosomal subunit. Forms a cluster with proteins L14 and L19.</text>
</comment>
<evidence type="ECO:0000256" key="8">
    <source>
        <dbReference type="RuleBase" id="RU003905"/>
    </source>
</evidence>
<dbReference type="HAMAP" id="MF_01325_B">
    <property type="entry name" value="Ribosomal_uL3_B"/>
    <property type="match status" value="1"/>
</dbReference>
<organism evidence="11 13">
    <name type="scientific">Candidatus Chlorohelix allophototropha</name>
    <dbReference type="NCBI Taxonomy" id="3003348"/>
    <lineage>
        <taxon>Bacteria</taxon>
        <taxon>Bacillati</taxon>
        <taxon>Chloroflexota</taxon>
        <taxon>Chloroflexia</taxon>
        <taxon>Candidatus Chloroheliales</taxon>
        <taxon>Candidatus Chloroheliaceae</taxon>
        <taxon>Candidatus Chlorohelix</taxon>
    </lineage>
</organism>
<evidence type="ECO:0000313" key="12">
    <source>
        <dbReference type="EMBL" id="WJW65628.1"/>
    </source>
</evidence>
<sequence>MVNAILGKKLGMTQIFNEKGEAIPVTVVQAGPCKVVDIRTQDKNGYEAVQIGFEESARLKKPQRGHQKELLRIEGEGISAKTYGLKFLREVEATNPIADYKVGDEIGPDVFKENELVDVTGTSKGKGFAGVMKRHNFHGGPKTHGQSDRRRAPGSIGAGTTPGRVVKGMRMAGHMGQDRVTVHNLKVVKIDTENSLILIRGAVPGADGGLLVIRKAVKPVK</sequence>
<dbReference type="NCBIfam" id="TIGR03625">
    <property type="entry name" value="L3_bact"/>
    <property type="match status" value="1"/>
</dbReference>
<reference evidence="11 13" key="1">
    <citation type="submission" date="2020-06" db="EMBL/GenBank/DDBJ databases">
        <title>Anoxygenic phototrophic Chloroflexota member uses a Type I reaction center.</title>
        <authorList>
            <person name="Tsuji J.M."/>
            <person name="Shaw N.A."/>
            <person name="Nagashima S."/>
            <person name="Venkiteswaran J."/>
            <person name="Schiff S.L."/>
            <person name="Hanada S."/>
            <person name="Tank M."/>
            <person name="Neufeld J.D."/>
        </authorList>
    </citation>
    <scope>NUCLEOTIDE SEQUENCE [LARGE SCALE GENOMIC DNA]</scope>
    <source>
        <strain evidence="11">L227-S17</strain>
    </source>
</reference>
<protein>
    <recommendedName>
        <fullName evidence="6 7">Large ribosomal subunit protein uL3</fullName>
    </recommendedName>
</protein>
<evidence type="ECO:0000256" key="6">
    <source>
        <dbReference type="ARBA" id="ARBA00035243"/>
    </source>
</evidence>
<dbReference type="PANTHER" id="PTHR11229:SF16">
    <property type="entry name" value="LARGE RIBOSOMAL SUBUNIT PROTEIN UL3C"/>
    <property type="match status" value="1"/>
</dbReference>
<proteinExistence type="inferred from homology"/>
<dbReference type="Proteomes" id="UP001431572">
    <property type="component" value="Chromosome 1"/>
</dbReference>
<dbReference type="AlphaFoldDB" id="A0A8T7M0I9"/>
<evidence type="ECO:0000313" key="13">
    <source>
        <dbReference type="Proteomes" id="UP000521676"/>
    </source>
</evidence>